<protein>
    <submittedName>
        <fullName evidence="2">DUF4301 family protein</fullName>
    </submittedName>
</protein>
<name>A0ABS5JRL0_9BACT</name>
<proteinExistence type="predicted"/>
<dbReference type="SUPFAM" id="SSF53448">
    <property type="entry name" value="Nucleotide-diphospho-sugar transferases"/>
    <property type="match status" value="1"/>
</dbReference>
<comment type="caution">
    <text evidence="2">The sequence shown here is derived from an EMBL/GenBank/DDBJ whole genome shotgun (WGS) entry which is preliminary data.</text>
</comment>
<organism evidence="2 3">
    <name type="scientific">Carboxylicivirga linearis</name>
    <dbReference type="NCBI Taxonomy" id="1628157"/>
    <lineage>
        <taxon>Bacteria</taxon>
        <taxon>Pseudomonadati</taxon>
        <taxon>Bacteroidota</taxon>
        <taxon>Bacteroidia</taxon>
        <taxon>Marinilabiliales</taxon>
        <taxon>Marinilabiliaceae</taxon>
        <taxon>Carboxylicivirga</taxon>
    </lineage>
</organism>
<dbReference type="RefSeq" id="WP_212214075.1">
    <property type="nucleotide sequence ID" value="NZ_JAGUCO010000002.1"/>
</dbReference>
<evidence type="ECO:0000313" key="2">
    <source>
        <dbReference type="EMBL" id="MBS2097543.1"/>
    </source>
</evidence>
<gene>
    <name evidence="2" type="ORF">KEM10_04575</name>
</gene>
<dbReference type="Proteomes" id="UP000708576">
    <property type="component" value="Unassembled WGS sequence"/>
</dbReference>
<accession>A0ABS5JRL0</accession>
<dbReference type="InterPro" id="IPR029044">
    <property type="entry name" value="Nucleotide-diphossugar_trans"/>
</dbReference>
<dbReference type="EMBL" id="JAGUCO010000002">
    <property type="protein sequence ID" value="MBS2097543.1"/>
    <property type="molecule type" value="Genomic_DNA"/>
</dbReference>
<keyword evidence="3" id="KW-1185">Reference proteome</keyword>
<dbReference type="InterPro" id="IPR025393">
    <property type="entry name" value="DUF4301"/>
</dbReference>
<dbReference type="Pfam" id="PF14134">
    <property type="entry name" value="DUF4301"/>
    <property type="match status" value="1"/>
</dbReference>
<sequence length="506" mass="57142">MFTDSDYKLLKNKNITTDQLLIQLSYFEKGFPFAKLTKPATIKDGISALDDEDCDKYIQLYNDEIKNGLDVAKFVPASGAATRMFKILFEFIQASPQQQSELIDNEPYSSFIAKIDKFAFAKELPIINNKSKAEWAYDIITHLLGDEGMGYGSLPKGLLQFHKDGTNAVTPFEEHLREAAGYGKSVDQSGKVHFTVSPEHHEKFNELWNSVKDKYEKLYDINYNIGFSFQKPSTDTVAANPDNTPFRDENGQLIFRPGGHGALIENLNEMPNSLIFIKNIDNVVPDHLQSDTIKYKKVLAGLLLEKKEVLFSILSNLEDSDEKIQDEAIEKSFGFMHDELQINIPISIQGSDKNAQLKYIFDKLNCPIRICGMVKNEGEPGGGPFWVKQSDDSISLQIVEGAQIDPNDEKQQEILKSSTHFNPVDLVCYLKDYKGNKFDLKDFVDPQTGFISEKTLNGKPLKALELPGLWNGAMANWLTFFVEVPVSTFNPVKTVMDLLRPQHQPE</sequence>
<feature type="domain" description="DUF4301" evidence="1">
    <location>
        <begin position="4"/>
        <end position="504"/>
    </location>
</feature>
<evidence type="ECO:0000313" key="3">
    <source>
        <dbReference type="Proteomes" id="UP000708576"/>
    </source>
</evidence>
<evidence type="ECO:0000259" key="1">
    <source>
        <dbReference type="Pfam" id="PF14134"/>
    </source>
</evidence>
<reference evidence="2 3" key="1">
    <citation type="journal article" date="2015" name="Int. J. Syst. Evol. Microbiol.">
        <title>Carboxylicivirga linearis sp. nov., isolated from a sea cucumber culture pond.</title>
        <authorList>
            <person name="Wang F.Q."/>
            <person name="Zhou Y.X."/>
            <person name="Lin X.Z."/>
            <person name="Chen G.J."/>
            <person name="Du Z.J."/>
        </authorList>
    </citation>
    <scope>NUCLEOTIDE SEQUENCE [LARGE SCALE GENOMIC DNA]</scope>
    <source>
        <strain evidence="2 3">FB218</strain>
    </source>
</reference>